<dbReference type="GO" id="GO:0003700">
    <property type="term" value="F:DNA-binding transcription factor activity"/>
    <property type="evidence" value="ECO:0007669"/>
    <property type="project" value="InterPro"/>
</dbReference>
<dbReference type="InterPro" id="IPR020449">
    <property type="entry name" value="Tscrpt_reg_AraC-type_HTH"/>
</dbReference>
<dbReference type="GO" id="GO:0043565">
    <property type="term" value="F:sequence-specific DNA binding"/>
    <property type="evidence" value="ECO:0007669"/>
    <property type="project" value="InterPro"/>
</dbReference>
<dbReference type="Gene3D" id="1.10.10.60">
    <property type="entry name" value="Homeodomain-like"/>
    <property type="match status" value="2"/>
</dbReference>
<keyword evidence="4" id="KW-1133">Transmembrane helix</keyword>
<dbReference type="Proteomes" id="UP000639396">
    <property type="component" value="Unassembled WGS sequence"/>
</dbReference>
<feature type="transmembrane region" description="Helical" evidence="4">
    <location>
        <begin position="20"/>
        <end position="41"/>
    </location>
</feature>
<keyword evidence="4" id="KW-0812">Transmembrane</keyword>
<dbReference type="PANTHER" id="PTHR43280:SF28">
    <property type="entry name" value="HTH-TYPE TRANSCRIPTIONAL ACTIVATOR RHAS"/>
    <property type="match status" value="1"/>
</dbReference>
<dbReference type="Pfam" id="PF12833">
    <property type="entry name" value="HTH_18"/>
    <property type="match status" value="1"/>
</dbReference>
<keyword evidence="1" id="KW-0805">Transcription regulation</keyword>
<dbReference type="SUPFAM" id="SSF46689">
    <property type="entry name" value="Homeodomain-like"/>
    <property type="match status" value="2"/>
</dbReference>
<keyword evidence="3" id="KW-0804">Transcription</keyword>
<evidence type="ECO:0000313" key="7">
    <source>
        <dbReference type="Proteomes" id="UP000639396"/>
    </source>
</evidence>
<dbReference type="SMART" id="SM00342">
    <property type="entry name" value="HTH_ARAC"/>
    <property type="match status" value="1"/>
</dbReference>
<comment type="caution">
    <text evidence="6">The sequence shown here is derived from an EMBL/GenBank/DDBJ whole genome shotgun (WGS) entry which is preliminary data.</text>
</comment>
<organism evidence="6 7">
    <name type="scientific">Paenibacillus oceani</name>
    <dbReference type="NCBI Taxonomy" id="2772510"/>
    <lineage>
        <taxon>Bacteria</taxon>
        <taxon>Bacillati</taxon>
        <taxon>Bacillota</taxon>
        <taxon>Bacilli</taxon>
        <taxon>Bacillales</taxon>
        <taxon>Paenibacillaceae</taxon>
        <taxon>Paenibacillus</taxon>
    </lineage>
</organism>
<dbReference type="InterPro" id="IPR018060">
    <property type="entry name" value="HTH_AraC"/>
</dbReference>
<reference evidence="6" key="1">
    <citation type="submission" date="2020-09" db="EMBL/GenBank/DDBJ databases">
        <title>A novel bacterium of genus Paenibacillus, isolated from South China Sea.</title>
        <authorList>
            <person name="Huang H."/>
            <person name="Mo K."/>
            <person name="Hu Y."/>
        </authorList>
    </citation>
    <scope>NUCLEOTIDE SEQUENCE</scope>
    <source>
        <strain evidence="6">IB182363</strain>
    </source>
</reference>
<evidence type="ECO:0000256" key="3">
    <source>
        <dbReference type="ARBA" id="ARBA00023163"/>
    </source>
</evidence>
<keyword evidence="2" id="KW-0238">DNA-binding</keyword>
<keyword evidence="7" id="KW-1185">Reference proteome</keyword>
<dbReference type="AlphaFoldDB" id="A0A927H3R7"/>
<dbReference type="PRINTS" id="PR00032">
    <property type="entry name" value="HTHARAC"/>
</dbReference>
<keyword evidence="4" id="KW-0472">Membrane</keyword>
<dbReference type="EMBL" id="JACXJA010000047">
    <property type="protein sequence ID" value="MBD2865774.1"/>
    <property type="molecule type" value="Genomic_DNA"/>
</dbReference>
<dbReference type="RefSeq" id="WP_190931395.1">
    <property type="nucleotide sequence ID" value="NZ_JACXJA010000047.1"/>
</dbReference>
<evidence type="ECO:0000256" key="4">
    <source>
        <dbReference type="SAM" id="Phobius"/>
    </source>
</evidence>
<accession>A0A927H3R7</accession>
<evidence type="ECO:0000256" key="2">
    <source>
        <dbReference type="ARBA" id="ARBA00023125"/>
    </source>
</evidence>
<dbReference type="PROSITE" id="PS01124">
    <property type="entry name" value="HTH_ARAC_FAMILY_2"/>
    <property type="match status" value="1"/>
</dbReference>
<name>A0A927H3R7_9BACL</name>
<sequence length="755" mass="85688">MINRFVPLSLKWNSLFVRLLSSFLLLIVLLLSFNLFSFTFFKTNVHRDIVSYNMLGLAKSVDSYEKHFNLIEFNLMQLGMSRPVTALGKSPDVYNYTLAAQAIEQMKTLTGNPLLFLNNIVIYNPDRSYFLEKNGTGGMPDLFTKQYASDRYGADFWSQQWKSGSSAFRLYPAAGFYSTSPINGISDKGMLFPILMKSGSYAIVAFLDAGKLFERFHVSPNNQLLILGPDGQPLFQHGAPWEMNTLAQSFGSGEGHVKSGDNYLFYRKGADTGFTYINIVPFSHIAGQVSRLNVVLVSVLGSALLIGFFLAVVLSLKFNSPIRKMISGFQKSGSPQPSKTNIRELDWISDKISDIVRSEREIRTDLVQKNDLLKSYGYLSKVKNMHQQSLNELIDTDKPFRLILFRLTFTDRFDGLSAEEREKASYYIRELIALQLGEGFAESTTLQVERDQVLTLVSGEVDTGEILNVLNRLKHIADRDQTFFLMTIAVPPLSCRPGEFASAYEEACLMLLERRLACETQIVTKRSSAVPDLLIAPADDQELSIQLQAGERDRVFELLGKCMRRLEEKHASAHRFALFGQEISSKIEKTLLFYQLDTKIFMERHSPFDRIGKCTGIGQLERLLADMTEEACMLVQEKKARQDPVKDFVLEYIMTHYRQDLSLETVADQLQMSRSYLSTYFRDKTGMTFTDYLNALRMSKAKELLSSGEDVRIGEVAGEIGYRNVNSFIRMFKKIYGVTPGEFRRIALQDRIGRG</sequence>
<protein>
    <submittedName>
        <fullName evidence="6">Helix-turn-helix domain-containing protein</fullName>
    </submittedName>
</protein>
<gene>
    <name evidence="6" type="ORF">IDH45_27715</name>
</gene>
<feature type="transmembrane region" description="Helical" evidence="4">
    <location>
        <begin position="292"/>
        <end position="316"/>
    </location>
</feature>
<feature type="domain" description="HTH araC/xylS-type" evidence="5">
    <location>
        <begin position="647"/>
        <end position="746"/>
    </location>
</feature>
<evidence type="ECO:0000256" key="1">
    <source>
        <dbReference type="ARBA" id="ARBA00023015"/>
    </source>
</evidence>
<dbReference type="InterPro" id="IPR009057">
    <property type="entry name" value="Homeodomain-like_sf"/>
</dbReference>
<evidence type="ECO:0000313" key="6">
    <source>
        <dbReference type="EMBL" id="MBD2865774.1"/>
    </source>
</evidence>
<proteinExistence type="predicted"/>
<dbReference type="PANTHER" id="PTHR43280">
    <property type="entry name" value="ARAC-FAMILY TRANSCRIPTIONAL REGULATOR"/>
    <property type="match status" value="1"/>
</dbReference>
<evidence type="ECO:0000259" key="5">
    <source>
        <dbReference type="PROSITE" id="PS01124"/>
    </source>
</evidence>